<evidence type="ECO:0000313" key="3">
    <source>
        <dbReference type="Proteomes" id="UP000265515"/>
    </source>
</evidence>
<dbReference type="Proteomes" id="UP000265515">
    <property type="component" value="Unassembled WGS sequence"/>
</dbReference>
<keyword evidence="3" id="KW-1185">Reference proteome</keyword>
<accession>A0A388LI97</accession>
<dbReference type="EMBL" id="BFEA01000395">
    <property type="protein sequence ID" value="GBG82046.1"/>
    <property type="molecule type" value="Genomic_DNA"/>
</dbReference>
<protein>
    <submittedName>
        <fullName evidence="2">Uncharacterized protein</fullName>
    </submittedName>
</protein>
<evidence type="ECO:0000256" key="1">
    <source>
        <dbReference type="SAM" id="MobiDB-lite"/>
    </source>
</evidence>
<evidence type="ECO:0000313" key="2">
    <source>
        <dbReference type="EMBL" id="GBG82046.1"/>
    </source>
</evidence>
<feature type="region of interest" description="Disordered" evidence="1">
    <location>
        <begin position="70"/>
        <end position="182"/>
    </location>
</feature>
<gene>
    <name evidence="2" type="ORF">CBR_g34325</name>
</gene>
<reference evidence="2 3" key="1">
    <citation type="journal article" date="2018" name="Cell">
        <title>The Chara Genome: Secondary Complexity and Implications for Plant Terrestrialization.</title>
        <authorList>
            <person name="Nishiyama T."/>
            <person name="Sakayama H."/>
            <person name="Vries J.D."/>
            <person name="Buschmann H."/>
            <person name="Saint-Marcoux D."/>
            <person name="Ullrich K.K."/>
            <person name="Haas F.B."/>
            <person name="Vanderstraeten L."/>
            <person name="Becker D."/>
            <person name="Lang D."/>
            <person name="Vosolsobe S."/>
            <person name="Rombauts S."/>
            <person name="Wilhelmsson P.K.I."/>
            <person name="Janitza P."/>
            <person name="Kern R."/>
            <person name="Heyl A."/>
            <person name="Rumpler F."/>
            <person name="Villalobos L.I.A.C."/>
            <person name="Clay J.M."/>
            <person name="Skokan R."/>
            <person name="Toyoda A."/>
            <person name="Suzuki Y."/>
            <person name="Kagoshima H."/>
            <person name="Schijlen E."/>
            <person name="Tajeshwar N."/>
            <person name="Catarino B."/>
            <person name="Hetherington A.J."/>
            <person name="Saltykova A."/>
            <person name="Bonnot C."/>
            <person name="Breuninger H."/>
            <person name="Symeonidi A."/>
            <person name="Radhakrishnan G.V."/>
            <person name="Van Nieuwerburgh F."/>
            <person name="Deforce D."/>
            <person name="Chang C."/>
            <person name="Karol K.G."/>
            <person name="Hedrich R."/>
            <person name="Ulvskov P."/>
            <person name="Glockner G."/>
            <person name="Delwiche C.F."/>
            <person name="Petrasek J."/>
            <person name="Van de Peer Y."/>
            <person name="Friml J."/>
            <person name="Beilby M."/>
            <person name="Dolan L."/>
            <person name="Kohara Y."/>
            <person name="Sugano S."/>
            <person name="Fujiyama A."/>
            <person name="Delaux P.-M."/>
            <person name="Quint M."/>
            <person name="TheiBen G."/>
            <person name="Hagemann M."/>
            <person name="Harholt J."/>
            <person name="Dunand C."/>
            <person name="Zachgo S."/>
            <person name="Langdale J."/>
            <person name="Maumus F."/>
            <person name="Straeten D.V.D."/>
            <person name="Gould S.B."/>
            <person name="Rensing S.A."/>
        </authorList>
    </citation>
    <scope>NUCLEOTIDE SEQUENCE [LARGE SCALE GENOMIC DNA]</scope>
    <source>
        <strain evidence="2 3">S276</strain>
    </source>
</reference>
<dbReference type="Gramene" id="GBG82046">
    <property type="protein sequence ID" value="GBG82046"/>
    <property type="gene ID" value="CBR_g34325"/>
</dbReference>
<comment type="caution">
    <text evidence="2">The sequence shown here is derived from an EMBL/GenBank/DDBJ whole genome shotgun (WGS) entry which is preliminary data.</text>
</comment>
<feature type="compositionally biased region" description="Polar residues" evidence="1">
    <location>
        <begin position="98"/>
        <end position="107"/>
    </location>
</feature>
<feature type="compositionally biased region" description="Basic and acidic residues" evidence="1">
    <location>
        <begin position="111"/>
        <end position="122"/>
    </location>
</feature>
<name>A0A388LI97_CHABU</name>
<proteinExistence type="predicted"/>
<dbReference type="AlphaFoldDB" id="A0A388LI97"/>
<organism evidence="2 3">
    <name type="scientific">Chara braunii</name>
    <name type="common">Braun's stonewort</name>
    <dbReference type="NCBI Taxonomy" id="69332"/>
    <lineage>
        <taxon>Eukaryota</taxon>
        <taxon>Viridiplantae</taxon>
        <taxon>Streptophyta</taxon>
        <taxon>Charophyceae</taxon>
        <taxon>Charales</taxon>
        <taxon>Characeae</taxon>
        <taxon>Chara</taxon>
    </lineage>
</organism>
<sequence>MNPFDPCWKQTVHKWNTAAGSNSAKHQATQLRQHNCTMPKTTARMTGQAHMQHDNGAVKRIAARTRQPNFTAHKQRKQQARHANGQQGSRVAKHKAAPTTQPHQIVNTAACKERQQSKRDRQQGSGGAQTRQSTHQTRSKAAHHLLTSRLSPAGCWFPPPAEPGSHSDDHLSSPAGNTDIMN</sequence>